<protein>
    <submittedName>
        <fullName evidence="2">Uncharacterized protein</fullName>
    </submittedName>
</protein>
<dbReference type="Proteomes" id="UP000605201">
    <property type="component" value="Unassembled WGS sequence"/>
</dbReference>
<dbReference type="EMBL" id="JACNIG010000220">
    <property type="protein sequence ID" value="MBC8432376.1"/>
    <property type="molecule type" value="Genomic_DNA"/>
</dbReference>
<evidence type="ECO:0000313" key="3">
    <source>
        <dbReference type="Proteomes" id="UP000605201"/>
    </source>
</evidence>
<name>A0A8J6NRN9_9BACT</name>
<dbReference type="PROSITE" id="PS51257">
    <property type="entry name" value="PROKAR_LIPOPROTEIN"/>
    <property type="match status" value="1"/>
</dbReference>
<accession>A0A8J6NRN9</accession>
<gene>
    <name evidence="2" type="ORF">H8D96_10700</name>
</gene>
<sequence length="161" mass="17546">MARLKQVFGFAAVLVALAVSTAGITGCSTTKQAVYDPNAYADTYSKSIPAKALVKFPGNYRGKALKGQPVTWKDFYDGGTYLFEKGRYLLACDYFLNGAELAEGEAKKTCLSAAAVSALGADDTLRFVEIRDWLNRFQDPSPFKAVTPTDKAVGEIKKIRR</sequence>
<proteinExistence type="predicted"/>
<feature type="signal peptide" evidence="1">
    <location>
        <begin position="1"/>
        <end position="21"/>
    </location>
</feature>
<evidence type="ECO:0000313" key="2">
    <source>
        <dbReference type="EMBL" id="MBC8432376.1"/>
    </source>
</evidence>
<organism evidence="2 3">
    <name type="scientific">Candidatus Desulfatibia vada</name>
    <dbReference type="NCBI Taxonomy" id="2841696"/>
    <lineage>
        <taxon>Bacteria</taxon>
        <taxon>Pseudomonadati</taxon>
        <taxon>Thermodesulfobacteriota</taxon>
        <taxon>Desulfobacteria</taxon>
        <taxon>Desulfobacterales</taxon>
        <taxon>Desulfobacterales incertae sedis</taxon>
        <taxon>Candidatus Desulfatibia</taxon>
    </lineage>
</organism>
<reference evidence="2 3" key="1">
    <citation type="submission" date="2020-08" db="EMBL/GenBank/DDBJ databases">
        <title>Bridging the membrane lipid divide: bacteria of the FCB group superphylum have the potential to synthesize archaeal ether lipids.</title>
        <authorList>
            <person name="Villanueva L."/>
            <person name="Von Meijenfeldt F.A.B."/>
            <person name="Westbye A.B."/>
            <person name="Yadav S."/>
            <person name="Hopmans E.C."/>
            <person name="Dutilh B.E."/>
            <person name="Sinninghe Damste J.S."/>
        </authorList>
    </citation>
    <scope>NUCLEOTIDE SEQUENCE [LARGE SCALE GENOMIC DNA]</scope>
    <source>
        <strain evidence="2">NIOZ-UU17</strain>
    </source>
</reference>
<feature type="chain" id="PRO_5035215297" evidence="1">
    <location>
        <begin position="22"/>
        <end position="161"/>
    </location>
</feature>
<dbReference type="AlphaFoldDB" id="A0A8J6NRN9"/>
<evidence type="ECO:0000256" key="1">
    <source>
        <dbReference type="SAM" id="SignalP"/>
    </source>
</evidence>
<keyword evidence="1" id="KW-0732">Signal</keyword>
<comment type="caution">
    <text evidence="2">The sequence shown here is derived from an EMBL/GenBank/DDBJ whole genome shotgun (WGS) entry which is preliminary data.</text>
</comment>